<protein>
    <recommendedName>
        <fullName evidence="3">Formyl-CoA transferase</fullName>
    </recommendedName>
</protein>
<reference evidence="2" key="1">
    <citation type="submission" date="2018-05" db="EMBL/GenBank/DDBJ databases">
        <authorList>
            <person name="Lanie J.A."/>
            <person name="Ng W.-L."/>
            <person name="Kazmierczak K.M."/>
            <person name="Andrzejewski T.M."/>
            <person name="Davidsen T.M."/>
            <person name="Wayne K.J."/>
            <person name="Tettelin H."/>
            <person name="Glass J.I."/>
            <person name="Rusch D."/>
            <person name="Podicherti R."/>
            <person name="Tsui H.-C.T."/>
            <person name="Winkler M.E."/>
        </authorList>
    </citation>
    <scope>NUCLEOTIDE SEQUENCE</scope>
</reference>
<dbReference type="InterPro" id="IPR003673">
    <property type="entry name" value="CoA-Trfase_fam_III"/>
</dbReference>
<accession>A0A382IVZ2</accession>
<dbReference type="SUPFAM" id="SSF89796">
    <property type="entry name" value="CoA-transferase family III (CaiB/BaiF)"/>
    <property type="match status" value="1"/>
</dbReference>
<evidence type="ECO:0008006" key="3">
    <source>
        <dbReference type="Google" id="ProtNLM"/>
    </source>
</evidence>
<dbReference type="InterPro" id="IPR050483">
    <property type="entry name" value="CoA-transferase_III_domain"/>
</dbReference>
<dbReference type="InterPro" id="IPR023606">
    <property type="entry name" value="CoA-Trfase_III_dom_1_sf"/>
</dbReference>
<dbReference type="Gene3D" id="3.40.50.10540">
    <property type="entry name" value="Crotonobetainyl-coa:carnitine coa-transferase, domain 1"/>
    <property type="match status" value="1"/>
</dbReference>
<feature type="non-terminal residue" evidence="2">
    <location>
        <position position="48"/>
    </location>
</feature>
<proteinExistence type="predicted"/>
<organism evidence="2">
    <name type="scientific">marine metagenome</name>
    <dbReference type="NCBI Taxonomy" id="408172"/>
    <lineage>
        <taxon>unclassified sequences</taxon>
        <taxon>metagenomes</taxon>
        <taxon>ecological metagenomes</taxon>
    </lineage>
</organism>
<dbReference type="PANTHER" id="PTHR48207">
    <property type="entry name" value="SUCCINATE--HYDROXYMETHYLGLUTARATE COA-TRANSFERASE"/>
    <property type="match status" value="1"/>
</dbReference>
<dbReference type="GO" id="GO:0008410">
    <property type="term" value="F:CoA-transferase activity"/>
    <property type="evidence" value="ECO:0007669"/>
    <property type="project" value="TreeGrafter"/>
</dbReference>
<dbReference type="EMBL" id="UINC01069817">
    <property type="protein sequence ID" value="SVC03489.1"/>
    <property type="molecule type" value="Genomic_DNA"/>
</dbReference>
<sequence length="48" mass="5032">MNGASTSETSPALHGIKVIDLTQFEAGPSCTEALAWMGAEVVKVEEPK</sequence>
<evidence type="ECO:0000256" key="1">
    <source>
        <dbReference type="ARBA" id="ARBA00022679"/>
    </source>
</evidence>
<dbReference type="AlphaFoldDB" id="A0A382IVZ2"/>
<gene>
    <name evidence="2" type="ORF">METZ01_LOCUS256343</name>
</gene>
<dbReference type="Pfam" id="PF02515">
    <property type="entry name" value="CoA_transf_3"/>
    <property type="match status" value="1"/>
</dbReference>
<evidence type="ECO:0000313" key="2">
    <source>
        <dbReference type="EMBL" id="SVC03489.1"/>
    </source>
</evidence>
<name>A0A382IVZ2_9ZZZZ</name>
<dbReference type="PANTHER" id="PTHR48207:SF3">
    <property type="entry name" value="SUCCINATE--HYDROXYMETHYLGLUTARATE COA-TRANSFERASE"/>
    <property type="match status" value="1"/>
</dbReference>
<keyword evidence="1" id="KW-0808">Transferase</keyword>